<protein>
    <submittedName>
        <fullName evidence="4">Dimethyl sulfoxide reductase chain YnfF</fullName>
        <ecNumber evidence="4">1.8.99.-</ecNumber>
    </submittedName>
</protein>
<keyword evidence="4" id="KW-0560">Oxidoreductase</keyword>
<dbReference type="EMBL" id="CAKJTG010000029">
    <property type="protein sequence ID" value="CAG9610151.1"/>
    <property type="molecule type" value="Genomic_DNA"/>
</dbReference>
<dbReference type="Proteomes" id="UP000789845">
    <property type="component" value="Unassembled WGS sequence"/>
</dbReference>
<evidence type="ECO:0000256" key="2">
    <source>
        <dbReference type="ARBA" id="ARBA00023014"/>
    </source>
</evidence>
<dbReference type="InterPro" id="IPR006657">
    <property type="entry name" value="MoPterin_dinucl-bd_dom"/>
</dbReference>
<dbReference type="GO" id="GO:0043546">
    <property type="term" value="F:molybdopterin cofactor binding"/>
    <property type="evidence" value="ECO:0007669"/>
    <property type="project" value="InterPro"/>
</dbReference>
<dbReference type="AlphaFoldDB" id="A0A9C7GD16"/>
<evidence type="ECO:0000259" key="3">
    <source>
        <dbReference type="Pfam" id="PF01568"/>
    </source>
</evidence>
<proteinExistence type="predicted"/>
<accession>A0A9C7GD16</accession>
<dbReference type="GO" id="GO:0051536">
    <property type="term" value="F:iron-sulfur cluster binding"/>
    <property type="evidence" value="ECO:0007669"/>
    <property type="project" value="UniProtKB-KW"/>
</dbReference>
<dbReference type="PANTHER" id="PTHR43742:SF6">
    <property type="entry name" value="OXIDOREDUCTASE YYAE-RELATED"/>
    <property type="match status" value="1"/>
</dbReference>
<evidence type="ECO:0000256" key="1">
    <source>
        <dbReference type="ARBA" id="ARBA00023004"/>
    </source>
</evidence>
<dbReference type="InterPro" id="IPR050612">
    <property type="entry name" value="Prok_Mopterin_Oxidored"/>
</dbReference>
<keyword evidence="2" id="KW-0479">Metal-binding</keyword>
<keyword evidence="2" id="KW-0411">Iron-sulfur</keyword>
<gene>
    <name evidence="4" type="primary">ynfF_2</name>
    <name evidence="4" type="ORF">NEOCIP111885_03897</name>
</gene>
<organism evidence="4 5">
    <name type="scientific">Pseudoneobacillus rhizosphaerae</name>
    <dbReference type="NCBI Taxonomy" id="2880968"/>
    <lineage>
        <taxon>Bacteria</taxon>
        <taxon>Bacillati</taxon>
        <taxon>Bacillota</taxon>
        <taxon>Bacilli</taxon>
        <taxon>Bacillales</taxon>
        <taxon>Bacillaceae</taxon>
        <taxon>Pseudoneobacillus</taxon>
    </lineage>
</organism>
<keyword evidence="1" id="KW-0408">Iron</keyword>
<feature type="domain" description="Molybdopterin dinucleotide-binding" evidence="3">
    <location>
        <begin position="1"/>
        <end position="74"/>
    </location>
</feature>
<reference evidence="4" key="1">
    <citation type="submission" date="2021-10" db="EMBL/GenBank/DDBJ databases">
        <authorList>
            <person name="Criscuolo A."/>
        </authorList>
    </citation>
    <scope>NUCLEOTIDE SEQUENCE</scope>
    <source>
        <strain evidence="4">CIP111885</strain>
    </source>
</reference>
<dbReference type="PANTHER" id="PTHR43742">
    <property type="entry name" value="TRIMETHYLAMINE-N-OXIDE REDUCTASE"/>
    <property type="match status" value="1"/>
</dbReference>
<dbReference type="InterPro" id="IPR009010">
    <property type="entry name" value="Asp_de-COase-like_dom_sf"/>
</dbReference>
<evidence type="ECO:0000313" key="4">
    <source>
        <dbReference type="EMBL" id="CAG9610151.1"/>
    </source>
</evidence>
<evidence type="ECO:0000313" key="5">
    <source>
        <dbReference type="Proteomes" id="UP000789845"/>
    </source>
</evidence>
<comment type="caution">
    <text evidence="4">The sequence shown here is derived from an EMBL/GenBank/DDBJ whole genome shotgun (WGS) entry which is preliminary data.</text>
</comment>
<dbReference type="Gene3D" id="2.40.40.20">
    <property type="match status" value="1"/>
</dbReference>
<dbReference type="EC" id="1.8.99.-" evidence="4"/>
<keyword evidence="5" id="KW-1185">Reference proteome</keyword>
<dbReference type="GO" id="GO:0016491">
    <property type="term" value="F:oxidoreductase activity"/>
    <property type="evidence" value="ECO:0007669"/>
    <property type="project" value="UniProtKB-KW"/>
</dbReference>
<dbReference type="Pfam" id="PF01568">
    <property type="entry name" value="Molydop_binding"/>
    <property type="match status" value="1"/>
</dbReference>
<dbReference type="SUPFAM" id="SSF50692">
    <property type="entry name" value="ADC-like"/>
    <property type="match status" value="1"/>
</dbReference>
<name>A0A9C7GD16_9BACI</name>
<sequence>MNYADAVLKGIEDGDQVRVWNNRGECILKASVGGNVLPGVTVSQGLWADVVGKKQLVNTLTPDRVADMGNGATFFSGRVDFEKWMRES</sequence>